<gene>
    <name evidence="2" type="ORF">RPMA_19085</name>
</gene>
<reference evidence="2 3" key="1">
    <citation type="submission" date="2019-02" db="EMBL/GenBank/DDBJ databases">
        <title>Emended description of the genus Rhodopseudomonas and description of Rhodopseudomonas albus sp. nov., a non-phototrophic, heavy-metal-tolerant bacterium isolated from garden soil.</title>
        <authorList>
            <person name="Bao Z."/>
            <person name="Cao W.W."/>
            <person name="Sato Y."/>
            <person name="Nishizawa T."/>
            <person name="Zhao J."/>
            <person name="Guo Y."/>
            <person name="Ohta H."/>
        </authorList>
    </citation>
    <scope>NUCLEOTIDE SEQUENCE [LARGE SCALE GENOMIC DNA]</scope>
    <source>
        <strain evidence="2 3">SK50-23</strain>
    </source>
</reference>
<accession>A0ABX8AFX6</accession>
<evidence type="ECO:0000313" key="3">
    <source>
        <dbReference type="Proteomes" id="UP000682843"/>
    </source>
</evidence>
<proteinExistence type="predicted"/>
<evidence type="ECO:0008006" key="4">
    <source>
        <dbReference type="Google" id="ProtNLM"/>
    </source>
</evidence>
<organism evidence="2 3">
    <name type="scientific">Tardiphaga alba</name>
    <dbReference type="NCBI Taxonomy" id="340268"/>
    <lineage>
        <taxon>Bacteria</taxon>
        <taxon>Pseudomonadati</taxon>
        <taxon>Pseudomonadota</taxon>
        <taxon>Alphaproteobacteria</taxon>
        <taxon>Hyphomicrobiales</taxon>
        <taxon>Nitrobacteraceae</taxon>
        <taxon>Tardiphaga</taxon>
    </lineage>
</organism>
<feature type="chain" id="PRO_5046169968" description="Cysteine rich repeat-containing protein" evidence="1">
    <location>
        <begin position="18"/>
        <end position="72"/>
    </location>
</feature>
<sequence>MRLLAVCSISALSVATAAYPQGTAEQRRACTRDAVTLCFDAIPDTRRVSECLHDNRERLSRSCAASFRRGIL</sequence>
<dbReference type="EMBL" id="CP036498">
    <property type="protein sequence ID" value="QUS40700.1"/>
    <property type="molecule type" value="Genomic_DNA"/>
</dbReference>
<feature type="signal peptide" evidence="1">
    <location>
        <begin position="1"/>
        <end position="17"/>
    </location>
</feature>
<name>A0ABX8AFX6_9BRAD</name>
<dbReference type="Proteomes" id="UP000682843">
    <property type="component" value="Chromosome"/>
</dbReference>
<evidence type="ECO:0000313" key="2">
    <source>
        <dbReference type="EMBL" id="QUS40700.1"/>
    </source>
</evidence>
<keyword evidence="1" id="KW-0732">Signal</keyword>
<evidence type="ECO:0000256" key="1">
    <source>
        <dbReference type="SAM" id="SignalP"/>
    </source>
</evidence>
<protein>
    <recommendedName>
        <fullName evidence="4">Cysteine rich repeat-containing protein</fullName>
    </recommendedName>
</protein>
<keyword evidence="3" id="KW-1185">Reference proteome</keyword>